<dbReference type="InterPro" id="IPR036396">
    <property type="entry name" value="Cyt_P450_sf"/>
</dbReference>
<dbReference type="CDD" id="cd11040">
    <property type="entry name" value="CYP7_CYP8-like"/>
    <property type="match status" value="1"/>
</dbReference>
<comment type="similarity">
    <text evidence="2 8">Belongs to the cytochrome P450 family.</text>
</comment>
<keyword evidence="8" id="KW-0560">Oxidoreductase</keyword>
<keyword evidence="9" id="KW-0472">Membrane</keyword>
<dbReference type="PROSITE" id="PS00086">
    <property type="entry name" value="CYTOCHROME_P450"/>
    <property type="match status" value="1"/>
</dbReference>
<feature type="transmembrane region" description="Helical" evidence="9">
    <location>
        <begin position="42"/>
        <end position="60"/>
    </location>
</feature>
<dbReference type="EMBL" id="JAULSW010000002">
    <property type="protein sequence ID" value="KAK3390639.1"/>
    <property type="molecule type" value="Genomic_DNA"/>
</dbReference>
<evidence type="ECO:0000256" key="2">
    <source>
        <dbReference type="ARBA" id="ARBA00010617"/>
    </source>
</evidence>
<comment type="cofactor">
    <cofactor evidence="1 7">
        <name>heme</name>
        <dbReference type="ChEBI" id="CHEBI:30413"/>
    </cofactor>
</comment>
<keyword evidence="11" id="KW-1185">Reference proteome</keyword>
<dbReference type="GO" id="GO:0008395">
    <property type="term" value="F:steroid hydroxylase activity"/>
    <property type="evidence" value="ECO:0007669"/>
    <property type="project" value="TreeGrafter"/>
</dbReference>
<sequence length="563" mass="62853">MLSLPFFLSQPWLTSPFALAGVSAFLAATMVYFAVAVHRDSVPALGGGIFPLATNGYLYLVNQQSFIYRLRHAFRSTNITRFYVGAMKVYAITGAHNMQAMFRTSASISSDIFIMLVIEHLWGAPADDLKMLGADKTGRLKTPIQEGSKKTPVVMDENKRIWYGFHKIVHEYLAQTAATNALAASFQRLFAQKLGERFPVVGEWTDVRVFEFLKRDMAESAIVSLLGTRILEVNGGGDEFIRLFWEMDAVLISLLWGLPHWMIRSAVAKRDALNAACTRYLEAAWAEFDWDGPEAHADWEPVFGSPFGRHFAKWIKEVGLSPKAMGGALAGVGVGGQNANTVPIATWCIMELAKDPATFHAIRDEVSTTWVTDTATDKRIIDAQKLLALPLLQSVYSETMRLHVSINITREVVDPIMMEGYQLQKGGVIQASTEIAHLDERVWAVEGHPASEFWAARHVQYVDGTDEATGKTIQVPQFSIAGKTNNFFPFGGGVTMCPGRHFAKQEIMVAVAMLVSRFDFEFVEWTNMDGTRSDRPARNNEKYSGAASVPPDRDLRLRWKRLW</sequence>
<evidence type="ECO:0000256" key="1">
    <source>
        <dbReference type="ARBA" id="ARBA00001971"/>
    </source>
</evidence>
<evidence type="ECO:0000313" key="10">
    <source>
        <dbReference type="EMBL" id="KAK3390639.1"/>
    </source>
</evidence>
<proteinExistence type="inferred from homology"/>
<evidence type="ECO:0000256" key="7">
    <source>
        <dbReference type="PIRSR" id="PIRSR602403-1"/>
    </source>
</evidence>
<dbReference type="PANTHER" id="PTHR24304:SF2">
    <property type="entry name" value="24-HYDROXYCHOLESTEROL 7-ALPHA-HYDROXYLASE"/>
    <property type="match status" value="1"/>
</dbReference>
<dbReference type="GO" id="GO:0020037">
    <property type="term" value="F:heme binding"/>
    <property type="evidence" value="ECO:0007669"/>
    <property type="project" value="InterPro"/>
</dbReference>
<reference evidence="10" key="2">
    <citation type="submission" date="2023-06" db="EMBL/GenBank/DDBJ databases">
        <authorList>
            <consortium name="Lawrence Berkeley National Laboratory"/>
            <person name="Haridas S."/>
            <person name="Hensen N."/>
            <person name="Bonometti L."/>
            <person name="Westerberg I."/>
            <person name="Brannstrom I.O."/>
            <person name="Guillou S."/>
            <person name="Cros-Aarteil S."/>
            <person name="Calhoun S."/>
            <person name="Kuo A."/>
            <person name="Mondo S."/>
            <person name="Pangilinan J."/>
            <person name="Riley R."/>
            <person name="LaButti K."/>
            <person name="Andreopoulos B."/>
            <person name="Lipzen A."/>
            <person name="Chen C."/>
            <person name="Yanf M."/>
            <person name="Daum C."/>
            <person name="Ng V."/>
            <person name="Clum A."/>
            <person name="Steindorff A."/>
            <person name="Ohm R."/>
            <person name="Martin F."/>
            <person name="Silar P."/>
            <person name="Natvig D."/>
            <person name="Lalanne C."/>
            <person name="Gautier V."/>
            <person name="Ament-velasquez S.L."/>
            <person name="Kruys A."/>
            <person name="Hutchinson M.I."/>
            <person name="Powell A.J."/>
            <person name="Barry K."/>
            <person name="Miller A.N."/>
            <person name="Grigoriev I.V."/>
            <person name="Debuchy R."/>
            <person name="Gladieux P."/>
            <person name="Thoren M.H."/>
            <person name="Johannesson H."/>
        </authorList>
    </citation>
    <scope>NUCLEOTIDE SEQUENCE</scope>
    <source>
        <strain evidence="10">CBS 232.78</strain>
    </source>
</reference>
<evidence type="ECO:0000256" key="9">
    <source>
        <dbReference type="SAM" id="Phobius"/>
    </source>
</evidence>
<evidence type="ECO:0000256" key="4">
    <source>
        <dbReference type="ARBA" id="ARBA00022723"/>
    </source>
</evidence>
<dbReference type="Pfam" id="PF00067">
    <property type="entry name" value="p450"/>
    <property type="match status" value="1"/>
</dbReference>
<organism evidence="10 11">
    <name type="scientific">Podospora didyma</name>
    <dbReference type="NCBI Taxonomy" id="330526"/>
    <lineage>
        <taxon>Eukaryota</taxon>
        <taxon>Fungi</taxon>
        <taxon>Dikarya</taxon>
        <taxon>Ascomycota</taxon>
        <taxon>Pezizomycotina</taxon>
        <taxon>Sordariomycetes</taxon>
        <taxon>Sordariomycetidae</taxon>
        <taxon>Sordariales</taxon>
        <taxon>Podosporaceae</taxon>
        <taxon>Podospora</taxon>
    </lineage>
</organism>
<dbReference type="InterPro" id="IPR002403">
    <property type="entry name" value="Cyt_P450_E_grp-IV"/>
</dbReference>
<keyword evidence="5 7" id="KW-0408">Iron</keyword>
<accession>A0AAE0U4Z0</accession>
<keyword evidence="6 8" id="KW-0503">Monooxygenase</keyword>
<evidence type="ECO:0000256" key="8">
    <source>
        <dbReference type="RuleBase" id="RU000461"/>
    </source>
</evidence>
<name>A0AAE0U4Z0_9PEZI</name>
<dbReference type="PRINTS" id="PR00465">
    <property type="entry name" value="EP450IV"/>
</dbReference>
<dbReference type="SUPFAM" id="SSF48264">
    <property type="entry name" value="Cytochrome P450"/>
    <property type="match status" value="1"/>
</dbReference>
<feature type="transmembrane region" description="Helical" evidence="9">
    <location>
        <begin position="12"/>
        <end position="35"/>
    </location>
</feature>
<dbReference type="InterPro" id="IPR050529">
    <property type="entry name" value="CYP450_sterol_14alpha_dmase"/>
</dbReference>
<dbReference type="AlphaFoldDB" id="A0AAE0U4Z0"/>
<evidence type="ECO:0000256" key="5">
    <source>
        <dbReference type="ARBA" id="ARBA00023004"/>
    </source>
</evidence>
<dbReference type="Gene3D" id="1.10.630.10">
    <property type="entry name" value="Cytochrome P450"/>
    <property type="match status" value="1"/>
</dbReference>
<gene>
    <name evidence="10" type="ORF">B0H63DRAFT_507942</name>
</gene>
<evidence type="ECO:0000313" key="11">
    <source>
        <dbReference type="Proteomes" id="UP001285441"/>
    </source>
</evidence>
<reference evidence="10" key="1">
    <citation type="journal article" date="2023" name="Mol. Phylogenet. Evol.">
        <title>Genome-scale phylogeny and comparative genomics of the fungal order Sordariales.</title>
        <authorList>
            <person name="Hensen N."/>
            <person name="Bonometti L."/>
            <person name="Westerberg I."/>
            <person name="Brannstrom I.O."/>
            <person name="Guillou S."/>
            <person name="Cros-Aarteil S."/>
            <person name="Calhoun S."/>
            <person name="Haridas S."/>
            <person name="Kuo A."/>
            <person name="Mondo S."/>
            <person name="Pangilinan J."/>
            <person name="Riley R."/>
            <person name="LaButti K."/>
            <person name="Andreopoulos B."/>
            <person name="Lipzen A."/>
            <person name="Chen C."/>
            <person name="Yan M."/>
            <person name="Daum C."/>
            <person name="Ng V."/>
            <person name="Clum A."/>
            <person name="Steindorff A."/>
            <person name="Ohm R.A."/>
            <person name="Martin F."/>
            <person name="Silar P."/>
            <person name="Natvig D.O."/>
            <person name="Lalanne C."/>
            <person name="Gautier V."/>
            <person name="Ament-Velasquez S.L."/>
            <person name="Kruys A."/>
            <person name="Hutchinson M.I."/>
            <person name="Powell A.J."/>
            <person name="Barry K."/>
            <person name="Miller A.N."/>
            <person name="Grigoriev I.V."/>
            <person name="Debuchy R."/>
            <person name="Gladieux P."/>
            <person name="Hiltunen Thoren M."/>
            <person name="Johannesson H."/>
        </authorList>
    </citation>
    <scope>NUCLEOTIDE SEQUENCE</scope>
    <source>
        <strain evidence="10">CBS 232.78</strain>
    </source>
</reference>
<feature type="binding site" description="axial binding residue" evidence="7">
    <location>
        <position position="497"/>
    </location>
    <ligand>
        <name>heme</name>
        <dbReference type="ChEBI" id="CHEBI:30413"/>
    </ligand>
    <ligandPart>
        <name>Fe</name>
        <dbReference type="ChEBI" id="CHEBI:18248"/>
    </ligandPart>
</feature>
<evidence type="ECO:0000256" key="6">
    <source>
        <dbReference type="ARBA" id="ARBA00023033"/>
    </source>
</evidence>
<dbReference type="Proteomes" id="UP001285441">
    <property type="component" value="Unassembled WGS sequence"/>
</dbReference>
<comment type="caution">
    <text evidence="10">The sequence shown here is derived from an EMBL/GenBank/DDBJ whole genome shotgun (WGS) entry which is preliminary data.</text>
</comment>
<evidence type="ECO:0000256" key="3">
    <source>
        <dbReference type="ARBA" id="ARBA00022617"/>
    </source>
</evidence>
<keyword evidence="3 7" id="KW-0349">Heme</keyword>
<protein>
    <submittedName>
        <fullName evidence="10">Cytochrome P450</fullName>
    </submittedName>
</protein>
<dbReference type="InterPro" id="IPR017972">
    <property type="entry name" value="Cyt_P450_CS"/>
</dbReference>
<keyword evidence="9" id="KW-0812">Transmembrane</keyword>
<dbReference type="PANTHER" id="PTHR24304">
    <property type="entry name" value="CYTOCHROME P450 FAMILY 7"/>
    <property type="match status" value="1"/>
</dbReference>
<dbReference type="InterPro" id="IPR001128">
    <property type="entry name" value="Cyt_P450"/>
</dbReference>
<dbReference type="GO" id="GO:0005506">
    <property type="term" value="F:iron ion binding"/>
    <property type="evidence" value="ECO:0007669"/>
    <property type="project" value="InterPro"/>
</dbReference>
<keyword evidence="4 7" id="KW-0479">Metal-binding</keyword>
<keyword evidence="9" id="KW-1133">Transmembrane helix</keyword>
<dbReference type="GO" id="GO:0016705">
    <property type="term" value="F:oxidoreductase activity, acting on paired donors, with incorporation or reduction of molecular oxygen"/>
    <property type="evidence" value="ECO:0007669"/>
    <property type="project" value="InterPro"/>
</dbReference>